<dbReference type="PANTHER" id="PTHR48012:SF2">
    <property type="entry name" value="STERILE20-LIKE KINASE, ISOFORM B"/>
    <property type="match status" value="1"/>
</dbReference>
<reference evidence="7 8" key="1">
    <citation type="journal article" date="2022" name="bioRxiv">
        <title>Genomics of Preaxostyla Flagellates Illuminates Evolutionary Transitions and the Path Towards Mitochondrial Loss.</title>
        <authorList>
            <person name="Novak L.V.F."/>
            <person name="Treitli S.C."/>
            <person name="Pyrih J."/>
            <person name="Halakuc P."/>
            <person name="Pipaliya S.V."/>
            <person name="Vacek V."/>
            <person name="Brzon O."/>
            <person name="Soukal P."/>
            <person name="Eme L."/>
            <person name="Dacks J.B."/>
            <person name="Karnkowska A."/>
            <person name="Elias M."/>
            <person name="Hampl V."/>
        </authorList>
    </citation>
    <scope>NUCLEOTIDE SEQUENCE [LARGE SCALE GENOMIC DNA]</scope>
    <source>
        <strain evidence="7">NAU3</strain>
        <tissue evidence="7">Gut</tissue>
    </source>
</reference>
<feature type="region of interest" description="Disordered" evidence="5">
    <location>
        <begin position="305"/>
        <end position="376"/>
    </location>
</feature>
<proteinExistence type="predicted"/>
<evidence type="ECO:0000256" key="1">
    <source>
        <dbReference type="ARBA" id="ARBA00012513"/>
    </source>
</evidence>
<protein>
    <recommendedName>
        <fullName evidence="1">non-specific serine/threonine protein kinase</fullName>
        <ecNumber evidence="1">2.7.11.1</ecNumber>
    </recommendedName>
</protein>
<feature type="compositionally biased region" description="Acidic residues" evidence="5">
    <location>
        <begin position="348"/>
        <end position="370"/>
    </location>
</feature>
<accession>A0ABQ9XR23</accession>
<dbReference type="SUPFAM" id="SSF56112">
    <property type="entry name" value="Protein kinase-like (PK-like)"/>
    <property type="match status" value="1"/>
</dbReference>
<evidence type="ECO:0000313" key="7">
    <source>
        <dbReference type="EMBL" id="KAK2953334.1"/>
    </source>
</evidence>
<dbReference type="InterPro" id="IPR000719">
    <property type="entry name" value="Prot_kinase_dom"/>
</dbReference>
<dbReference type="InterPro" id="IPR050629">
    <property type="entry name" value="STE20/SPS1-PAK"/>
</dbReference>
<dbReference type="Proteomes" id="UP001281761">
    <property type="component" value="Unassembled WGS sequence"/>
</dbReference>
<evidence type="ECO:0000256" key="3">
    <source>
        <dbReference type="ARBA" id="ARBA00022840"/>
    </source>
</evidence>
<keyword evidence="8" id="KW-1185">Reference proteome</keyword>
<name>A0ABQ9XR23_9EUKA</name>
<feature type="binding site" evidence="4">
    <location>
        <position position="44"/>
    </location>
    <ligand>
        <name>ATP</name>
        <dbReference type="ChEBI" id="CHEBI:30616"/>
    </ligand>
</feature>
<keyword evidence="7" id="KW-0723">Serine/threonine-protein kinase</keyword>
<keyword evidence="7" id="KW-0418">Kinase</keyword>
<dbReference type="PROSITE" id="PS50011">
    <property type="entry name" value="PROTEIN_KINASE_DOM"/>
    <property type="match status" value="1"/>
</dbReference>
<dbReference type="GO" id="GO:0004674">
    <property type="term" value="F:protein serine/threonine kinase activity"/>
    <property type="evidence" value="ECO:0007669"/>
    <property type="project" value="UniProtKB-KW"/>
</dbReference>
<keyword evidence="3 4" id="KW-0067">ATP-binding</keyword>
<evidence type="ECO:0000256" key="5">
    <source>
        <dbReference type="SAM" id="MobiDB-lite"/>
    </source>
</evidence>
<dbReference type="Pfam" id="PF00069">
    <property type="entry name" value="Pkinase"/>
    <property type="match status" value="1"/>
</dbReference>
<dbReference type="EMBL" id="JARBJD010000093">
    <property type="protein sequence ID" value="KAK2953334.1"/>
    <property type="molecule type" value="Genomic_DNA"/>
</dbReference>
<feature type="compositionally biased region" description="Acidic residues" evidence="5">
    <location>
        <begin position="321"/>
        <end position="331"/>
    </location>
</feature>
<sequence length="389" mass="43971">MEDLFSKGDPQHLFEFQECLGSGAYGSVYRAVQKQTGQFCAIKKLQFEDQDEFNELIKEIVMMRECDNPDVVGYIGTWQETDTCIWIAMELCEMGSVLTTYEVTKHGLTDEQLSFVLHHTLNALDYLHSSRKIHRDLKAGNILLKQDGSVKLGDFGVSATLQMNVNKRNTVIGSPYWMAPEVITEQGYDMKADIWSLGITAIEMVEGRPPLSELHAYRALFQIPVREPPTLKNPDNHCAELNDFLAKCLQKDPDQRWDCKQLLSHPFIVNFGKSTNTCMKPLVDETLAKKQKIKEDKEKLAAKLAESQLPSAKGASAGGNTDEDEEEESDGDYGTMVVKKSDKKKAEEEEEASEYEEGSEWEEEAEEENDQPTMVMSKDLMAKLMAKKN</sequence>
<comment type="caution">
    <text evidence="7">The sequence shown here is derived from an EMBL/GenBank/DDBJ whole genome shotgun (WGS) entry which is preliminary data.</text>
</comment>
<dbReference type="PROSITE" id="PS00107">
    <property type="entry name" value="PROTEIN_KINASE_ATP"/>
    <property type="match status" value="1"/>
</dbReference>
<keyword evidence="7" id="KW-0808">Transferase</keyword>
<evidence type="ECO:0000259" key="6">
    <source>
        <dbReference type="PROSITE" id="PS50011"/>
    </source>
</evidence>
<keyword evidence="2 4" id="KW-0547">Nucleotide-binding</keyword>
<dbReference type="EC" id="2.7.11.1" evidence="1"/>
<evidence type="ECO:0000256" key="2">
    <source>
        <dbReference type="ARBA" id="ARBA00022741"/>
    </source>
</evidence>
<dbReference type="InterPro" id="IPR017441">
    <property type="entry name" value="Protein_kinase_ATP_BS"/>
</dbReference>
<evidence type="ECO:0000256" key="4">
    <source>
        <dbReference type="PROSITE-ProRule" id="PRU10141"/>
    </source>
</evidence>
<dbReference type="InterPro" id="IPR011009">
    <property type="entry name" value="Kinase-like_dom_sf"/>
</dbReference>
<dbReference type="Gene3D" id="1.10.510.10">
    <property type="entry name" value="Transferase(Phosphotransferase) domain 1"/>
    <property type="match status" value="1"/>
</dbReference>
<dbReference type="PANTHER" id="PTHR48012">
    <property type="entry name" value="STERILE20-LIKE KINASE, ISOFORM B-RELATED"/>
    <property type="match status" value="1"/>
</dbReference>
<gene>
    <name evidence="7" type="ORF">BLNAU_11797</name>
</gene>
<evidence type="ECO:0000313" key="8">
    <source>
        <dbReference type="Proteomes" id="UP001281761"/>
    </source>
</evidence>
<feature type="domain" description="Protein kinase" evidence="6">
    <location>
        <begin position="14"/>
        <end position="268"/>
    </location>
</feature>
<organism evidence="7 8">
    <name type="scientific">Blattamonas nauphoetae</name>
    <dbReference type="NCBI Taxonomy" id="2049346"/>
    <lineage>
        <taxon>Eukaryota</taxon>
        <taxon>Metamonada</taxon>
        <taxon>Preaxostyla</taxon>
        <taxon>Oxymonadida</taxon>
        <taxon>Blattamonas</taxon>
    </lineage>
</organism>
<dbReference type="SMART" id="SM00220">
    <property type="entry name" value="S_TKc"/>
    <property type="match status" value="1"/>
</dbReference>